<protein>
    <recommendedName>
        <fullName evidence="3">Na+/H+ antiporter</fullName>
    </recommendedName>
</protein>
<dbReference type="AlphaFoldDB" id="A0A941DWK6"/>
<dbReference type="EMBL" id="JAGSOT010000090">
    <property type="protein sequence ID" value="MBR7798125.1"/>
    <property type="molecule type" value="Genomic_DNA"/>
</dbReference>
<organism evidence="1 2">
    <name type="scientific">Virgibacillus salarius</name>
    <dbReference type="NCBI Taxonomy" id="447199"/>
    <lineage>
        <taxon>Bacteria</taxon>
        <taxon>Bacillati</taxon>
        <taxon>Bacillota</taxon>
        <taxon>Bacilli</taxon>
        <taxon>Bacillales</taxon>
        <taxon>Bacillaceae</taxon>
        <taxon>Virgibacillus</taxon>
    </lineage>
</organism>
<dbReference type="Proteomes" id="UP000675284">
    <property type="component" value="Unassembled WGS sequence"/>
</dbReference>
<evidence type="ECO:0000313" key="2">
    <source>
        <dbReference type="Proteomes" id="UP000675284"/>
    </source>
</evidence>
<keyword evidence="2" id="KW-1185">Reference proteome</keyword>
<name>A0A941DWK6_9BACI</name>
<reference evidence="1" key="1">
    <citation type="submission" date="2021-04" db="EMBL/GenBank/DDBJ databases">
        <title>Isolation and polyphasic classification of algal microorganism.</title>
        <authorList>
            <person name="Wang S."/>
        </authorList>
    </citation>
    <scope>NUCLEOTIDE SEQUENCE</scope>
    <source>
        <strain evidence="1">720a</strain>
    </source>
</reference>
<evidence type="ECO:0000313" key="1">
    <source>
        <dbReference type="EMBL" id="MBR7798125.1"/>
    </source>
</evidence>
<proteinExistence type="predicted"/>
<gene>
    <name evidence="1" type="ORF">KCX74_19080</name>
</gene>
<evidence type="ECO:0008006" key="3">
    <source>
        <dbReference type="Google" id="ProtNLM"/>
    </source>
</evidence>
<comment type="caution">
    <text evidence="1">The sequence shown here is derived from an EMBL/GenBank/DDBJ whole genome shotgun (WGS) entry which is preliminary data.</text>
</comment>
<sequence>MRILFLFAGMITAASLLYKWRYRIMNTLLAIGFLRKVVVSLSMNVPAVRSKIIPTMFQKNTSNS</sequence>
<accession>A0A941DWK6</accession>
<dbReference type="RefSeq" id="WP_026681150.1">
    <property type="nucleotide sequence ID" value="NZ_BAAACY010000094.1"/>
</dbReference>